<dbReference type="PANTHER" id="PTHR12271:SF66">
    <property type="entry name" value="TERMINAL URIDYLYLTRANSFERASE TAILOR"/>
    <property type="match status" value="1"/>
</dbReference>
<evidence type="ECO:0000313" key="9">
    <source>
        <dbReference type="Proteomes" id="UP000054359"/>
    </source>
</evidence>
<organism evidence="8 9">
    <name type="scientific">Stegodyphus mimosarum</name>
    <name type="common">African social velvet spider</name>
    <dbReference type="NCBI Taxonomy" id="407821"/>
    <lineage>
        <taxon>Eukaryota</taxon>
        <taxon>Metazoa</taxon>
        <taxon>Ecdysozoa</taxon>
        <taxon>Arthropoda</taxon>
        <taxon>Chelicerata</taxon>
        <taxon>Arachnida</taxon>
        <taxon>Araneae</taxon>
        <taxon>Araneomorphae</taxon>
        <taxon>Entelegynae</taxon>
        <taxon>Eresoidea</taxon>
        <taxon>Eresidae</taxon>
        <taxon>Stegodyphus</taxon>
    </lineage>
</organism>
<keyword evidence="5" id="KW-0460">Magnesium</keyword>
<dbReference type="Gene3D" id="1.10.1410.10">
    <property type="match status" value="2"/>
</dbReference>
<dbReference type="Pfam" id="PF22600">
    <property type="entry name" value="MTPAP-like_central"/>
    <property type="match status" value="1"/>
</dbReference>
<sequence length="606" mass="69716">MYLGRSEENACKIACLLKEVCALDHRIKTLLIATRIWAEVCVIHEAEDGKLPPVAFNLLVVHFLQHLEQPILPIIDISVKGWGLESYQNSNTAEVGELWLEFLNYYRTFNWEDNVVSVVHKQPVLKTSKPWKPSWITIEDPFSGKNVADSVISLDVANFIKSCFSKFYNYFSLPPDELAESNVKNSEGHMKQECKKRRYSFSSCELQDIPMCERCEEYGVTCEDCLISPSKVVQELPELSSSSMEKVDQVLQEICRDYVLPPKRIEARKAFVQDLETYVRKIYSRARLTLFGSSVNGFGFKKSDLDICLTFEGCKKEDINIQRTMRVLKRHLRRNKDFENVLILSRAQIPIIKFNYTPGKFICDISFYNILAVHNSTLLRTYSLLNERCQILGCAFKYLAKKAFIADTLIKTLSSYSYILMVIHYLQQVEPPVLPVLSIQDEEVFEENLIIPVETARKHDWLCKDIQSLKNIYNKRSRNKLTAGQLWLGLLKFYLQVNSDYVISIKQKEAVPISSLPRSAALYNIEDPFLVKNLGCIVSQMKASVIWNTLNRARLLFGKEISYSGKDLKDYYFSSMNLTGRYVAEELCTLCGKYGHSKAKCPHNLN</sequence>
<keyword evidence="8" id="KW-0548">Nucleotidyltransferase</keyword>
<evidence type="ECO:0000256" key="5">
    <source>
        <dbReference type="ARBA" id="ARBA00022842"/>
    </source>
</evidence>
<comment type="cofactor">
    <cofactor evidence="1">
        <name>Mn(2+)</name>
        <dbReference type="ChEBI" id="CHEBI:29035"/>
    </cofactor>
</comment>
<dbReference type="OMA" id="SEENACK"/>
<gene>
    <name evidence="8" type="ORF">X975_14924</name>
</gene>
<dbReference type="STRING" id="407821.A0A087U1Y9"/>
<dbReference type="InterPro" id="IPR054708">
    <property type="entry name" value="MTPAP-like_central"/>
</dbReference>
<protein>
    <submittedName>
        <fullName evidence="8">Terminal uridylyltransferase 4</fullName>
    </submittedName>
</protein>
<dbReference type="InterPro" id="IPR002058">
    <property type="entry name" value="PAP_assoc"/>
</dbReference>
<dbReference type="CDD" id="cd05402">
    <property type="entry name" value="NT_PAP_TUTase"/>
    <property type="match status" value="1"/>
</dbReference>
<keyword evidence="6" id="KW-0863">Zinc-finger</keyword>
<dbReference type="Proteomes" id="UP000054359">
    <property type="component" value="Unassembled WGS sequence"/>
</dbReference>
<evidence type="ECO:0000256" key="1">
    <source>
        <dbReference type="ARBA" id="ARBA00001936"/>
    </source>
</evidence>
<reference evidence="8 9" key="1">
    <citation type="submission" date="2013-11" db="EMBL/GenBank/DDBJ databases">
        <title>Genome sequencing of Stegodyphus mimosarum.</title>
        <authorList>
            <person name="Bechsgaard J."/>
        </authorList>
    </citation>
    <scope>NUCLEOTIDE SEQUENCE [LARGE SCALE GENOMIC DNA]</scope>
</reference>
<dbReference type="PANTHER" id="PTHR12271">
    <property type="entry name" value="POLY A POLYMERASE CID PAP -RELATED"/>
    <property type="match status" value="1"/>
</dbReference>
<feature type="non-terminal residue" evidence="8">
    <location>
        <position position="606"/>
    </location>
</feature>
<dbReference type="SUPFAM" id="SSF81631">
    <property type="entry name" value="PAP/OAS1 substrate-binding domain"/>
    <property type="match status" value="2"/>
</dbReference>
<keyword evidence="3 8" id="KW-0808">Transferase</keyword>
<dbReference type="Gene3D" id="3.30.460.10">
    <property type="entry name" value="Beta Polymerase, domain 2"/>
    <property type="match status" value="1"/>
</dbReference>
<name>A0A087U1Y9_STEMI</name>
<dbReference type="GO" id="GO:0050265">
    <property type="term" value="F:RNA uridylyltransferase activity"/>
    <property type="evidence" value="ECO:0007669"/>
    <property type="project" value="TreeGrafter"/>
</dbReference>
<evidence type="ECO:0000256" key="4">
    <source>
        <dbReference type="ARBA" id="ARBA00022723"/>
    </source>
</evidence>
<dbReference type="InterPro" id="IPR043519">
    <property type="entry name" value="NT_sf"/>
</dbReference>
<comment type="cofactor">
    <cofactor evidence="2">
        <name>Mg(2+)</name>
        <dbReference type="ChEBI" id="CHEBI:18420"/>
    </cofactor>
</comment>
<evidence type="ECO:0000259" key="7">
    <source>
        <dbReference type="PROSITE" id="PS50158"/>
    </source>
</evidence>
<proteinExistence type="predicted"/>
<dbReference type="GO" id="GO:0008270">
    <property type="term" value="F:zinc ion binding"/>
    <property type="evidence" value="ECO:0007669"/>
    <property type="project" value="UniProtKB-KW"/>
</dbReference>
<dbReference type="AlphaFoldDB" id="A0A087U1Y9"/>
<evidence type="ECO:0000256" key="3">
    <source>
        <dbReference type="ARBA" id="ARBA00022679"/>
    </source>
</evidence>
<dbReference type="PROSITE" id="PS50158">
    <property type="entry name" value="ZF_CCHC"/>
    <property type="match status" value="1"/>
</dbReference>
<dbReference type="Pfam" id="PF03828">
    <property type="entry name" value="PAP_assoc"/>
    <property type="match status" value="1"/>
</dbReference>
<evidence type="ECO:0000256" key="6">
    <source>
        <dbReference type="PROSITE-ProRule" id="PRU00047"/>
    </source>
</evidence>
<dbReference type="GO" id="GO:1990817">
    <property type="term" value="F:poly(A) RNA polymerase activity"/>
    <property type="evidence" value="ECO:0007669"/>
    <property type="project" value="UniProtKB-ARBA"/>
</dbReference>
<dbReference type="SUPFAM" id="SSF81301">
    <property type="entry name" value="Nucleotidyltransferase"/>
    <property type="match status" value="1"/>
</dbReference>
<accession>A0A087U1Y9</accession>
<evidence type="ECO:0000256" key="2">
    <source>
        <dbReference type="ARBA" id="ARBA00001946"/>
    </source>
</evidence>
<dbReference type="InterPro" id="IPR001878">
    <property type="entry name" value="Znf_CCHC"/>
</dbReference>
<evidence type="ECO:0000313" key="8">
    <source>
        <dbReference type="EMBL" id="KFM71378.1"/>
    </source>
</evidence>
<keyword evidence="6" id="KW-0862">Zinc</keyword>
<dbReference type="EMBL" id="KK117771">
    <property type="protein sequence ID" value="KFM71378.1"/>
    <property type="molecule type" value="Genomic_DNA"/>
</dbReference>
<dbReference type="GO" id="GO:0031123">
    <property type="term" value="P:RNA 3'-end processing"/>
    <property type="evidence" value="ECO:0007669"/>
    <property type="project" value="TreeGrafter"/>
</dbReference>
<keyword evidence="9" id="KW-1185">Reference proteome</keyword>
<dbReference type="GO" id="GO:0003676">
    <property type="term" value="F:nucleic acid binding"/>
    <property type="evidence" value="ECO:0007669"/>
    <property type="project" value="InterPro"/>
</dbReference>
<dbReference type="OrthoDB" id="407432at2759"/>
<keyword evidence="4" id="KW-0479">Metal-binding</keyword>
<feature type="domain" description="CCHC-type" evidence="7">
    <location>
        <begin position="588"/>
        <end position="602"/>
    </location>
</feature>